<gene>
    <name evidence="3" type="ORF">IDH41_05130</name>
</gene>
<dbReference type="PANTHER" id="PTHR35024:SF4">
    <property type="entry name" value="POLYMER-FORMING CYTOSKELETAL PROTEIN"/>
    <property type="match status" value="1"/>
</dbReference>
<dbReference type="PANTHER" id="PTHR35024">
    <property type="entry name" value="HYPOTHETICAL CYTOSOLIC PROTEIN"/>
    <property type="match status" value="1"/>
</dbReference>
<organism evidence="3 4">
    <name type="scientific">Paenibacillus arenilitoris</name>
    <dbReference type="NCBI Taxonomy" id="2772299"/>
    <lineage>
        <taxon>Bacteria</taxon>
        <taxon>Bacillati</taxon>
        <taxon>Bacillota</taxon>
        <taxon>Bacilli</taxon>
        <taxon>Bacillales</taxon>
        <taxon>Paenibacillaceae</taxon>
        <taxon>Paenibacillus</taxon>
    </lineage>
</organism>
<evidence type="ECO:0000256" key="1">
    <source>
        <dbReference type="ARBA" id="ARBA00044755"/>
    </source>
</evidence>
<dbReference type="AlphaFoldDB" id="A0A927CI56"/>
<reference evidence="3" key="1">
    <citation type="submission" date="2020-09" db="EMBL/GenBank/DDBJ databases">
        <title>A novel bacterium of genus Paenibacillus, isolated from South China Sea.</title>
        <authorList>
            <person name="Huang H."/>
            <person name="Mo K."/>
            <person name="Hu Y."/>
        </authorList>
    </citation>
    <scope>NUCLEOTIDE SEQUENCE</scope>
    <source>
        <strain evidence="3">IB182493</strain>
    </source>
</reference>
<dbReference type="EMBL" id="JACXIY010000006">
    <property type="protein sequence ID" value="MBD2867954.1"/>
    <property type="molecule type" value="Genomic_DNA"/>
</dbReference>
<comment type="similarity">
    <text evidence="1">Belongs to the bactofilin family.</text>
</comment>
<evidence type="ECO:0000313" key="4">
    <source>
        <dbReference type="Proteomes" id="UP000632125"/>
    </source>
</evidence>
<sequence>MFKENKRLSATTDTLIGQGTLGEGTLLCEANLRIEGEYRGDIDCKGDVIVGEIGVARSNITASEITIAGKVFGDIVTKGRLVITATGHLTGNITAATLIVQDGGKLDGHCRMEHAHDPKQRPRPEADPAQLPVNEPNGKEAKEKARQAG</sequence>
<comment type="caution">
    <text evidence="3">The sequence shown here is derived from an EMBL/GenBank/DDBJ whole genome shotgun (WGS) entry which is preliminary data.</text>
</comment>
<protein>
    <submittedName>
        <fullName evidence="3">Polymer-forming cytoskeletal protein</fullName>
    </submittedName>
</protein>
<feature type="compositionally biased region" description="Basic and acidic residues" evidence="2">
    <location>
        <begin position="109"/>
        <end position="126"/>
    </location>
</feature>
<evidence type="ECO:0000256" key="2">
    <source>
        <dbReference type="SAM" id="MobiDB-lite"/>
    </source>
</evidence>
<proteinExistence type="inferred from homology"/>
<accession>A0A927CI56</accession>
<evidence type="ECO:0000313" key="3">
    <source>
        <dbReference type="EMBL" id="MBD2867954.1"/>
    </source>
</evidence>
<keyword evidence="4" id="KW-1185">Reference proteome</keyword>
<name>A0A927CI56_9BACL</name>
<dbReference type="RefSeq" id="WP_190858903.1">
    <property type="nucleotide sequence ID" value="NZ_JACXIY010000006.1"/>
</dbReference>
<dbReference type="InterPro" id="IPR007607">
    <property type="entry name" value="BacA/B"/>
</dbReference>
<dbReference type="Proteomes" id="UP000632125">
    <property type="component" value="Unassembled WGS sequence"/>
</dbReference>
<dbReference type="Pfam" id="PF04519">
    <property type="entry name" value="Bactofilin"/>
    <property type="match status" value="1"/>
</dbReference>
<feature type="compositionally biased region" description="Basic and acidic residues" evidence="2">
    <location>
        <begin position="137"/>
        <end position="149"/>
    </location>
</feature>
<feature type="region of interest" description="Disordered" evidence="2">
    <location>
        <begin position="109"/>
        <end position="149"/>
    </location>
</feature>